<evidence type="ECO:0000313" key="2">
    <source>
        <dbReference type="EMBL" id="KAL2289591.1"/>
    </source>
</evidence>
<name>A0ABR4F4G0_9PEZI</name>
<evidence type="ECO:0000259" key="1">
    <source>
        <dbReference type="Pfam" id="PF06985"/>
    </source>
</evidence>
<dbReference type="Pfam" id="PF06985">
    <property type="entry name" value="HET"/>
    <property type="match status" value="1"/>
</dbReference>
<dbReference type="InterPro" id="IPR010730">
    <property type="entry name" value="HET"/>
</dbReference>
<accession>A0ABR4F4G0</accession>
<comment type="caution">
    <text evidence="2">The sequence shown here is derived from an EMBL/GenBank/DDBJ whole genome shotgun (WGS) entry which is preliminary data.</text>
</comment>
<dbReference type="Proteomes" id="UP001600888">
    <property type="component" value="Unassembled WGS sequence"/>
</dbReference>
<dbReference type="PANTHER" id="PTHR24148">
    <property type="entry name" value="ANKYRIN REPEAT DOMAIN-CONTAINING PROTEIN 39 HOMOLOG-RELATED"/>
    <property type="match status" value="1"/>
</dbReference>
<dbReference type="PANTHER" id="PTHR24148:SF64">
    <property type="entry name" value="HETEROKARYON INCOMPATIBILITY DOMAIN-CONTAINING PROTEIN"/>
    <property type="match status" value="1"/>
</dbReference>
<sequence>MPESLDQAKSVLRRTLKAKLSGTSRLPLYEYEDLPSGTHIRFFILQQGRVDDPLIGSMKTAPLSDPSTKYEAVSYVWGTDVMDLLISVDGRKLPITKNLDAALSQVRKHDQARAGPLG</sequence>
<proteinExistence type="predicted"/>
<organism evidence="2 3">
    <name type="scientific">Diaporthe vaccinii</name>
    <dbReference type="NCBI Taxonomy" id="105482"/>
    <lineage>
        <taxon>Eukaryota</taxon>
        <taxon>Fungi</taxon>
        <taxon>Dikarya</taxon>
        <taxon>Ascomycota</taxon>
        <taxon>Pezizomycotina</taxon>
        <taxon>Sordariomycetes</taxon>
        <taxon>Sordariomycetidae</taxon>
        <taxon>Diaporthales</taxon>
        <taxon>Diaporthaceae</taxon>
        <taxon>Diaporthe</taxon>
        <taxon>Diaporthe eres species complex</taxon>
    </lineage>
</organism>
<reference evidence="2 3" key="1">
    <citation type="submission" date="2024-03" db="EMBL/GenBank/DDBJ databases">
        <title>A high-quality draft genome sequence of Diaporthe vaccinii, a causative agent of upright dieback and viscid rot disease in cranberry plants.</title>
        <authorList>
            <person name="Sarrasin M."/>
            <person name="Lang B.F."/>
            <person name="Burger G."/>
        </authorList>
    </citation>
    <scope>NUCLEOTIDE SEQUENCE [LARGE SCALE GENOMIC DNA]</scope>
    <source>
        <strain evidence="2 3">IS7</strain>
    </source>
</reference>
<dbReference type="InterPro" id="IPR052895">
    <property type="entry name" value="HetReg/Transcr_Mod"/>
</dbReference>
<dbReference type="EMBL" id="JBAWTH010000012">
    <property type="protein sequence ID" value="KAL2289591.1"/>
    <property type="molecule type" value="Genomic_DNA"/>
</dbReference>
<keyword evidence="3" id="KW-1185">Reference proteome</keyword>
<gene>
    <name evidence="2" type="ORF">FJTKL_01845</name>
</gene>
<evidence type="ECO:0000313" key="3">
    <source>
        <dbReference type="Proteomes" id="UP001600888"/>
    </source>
</evidence>
<feature type="domain" description="Heterokaryon incompatibility" evidence="1">
    <location>
        <begin position="70"/>
        <end position="110"/>
    </location>
</feature>
<protein>
    <recommendedName>
        <fullName evidence="1">Heterokaryon incompatibility domain-containing protein</fullName>
    </recommendedName>
</protein>